<evidence type="ECO:0000313" key="2">
    <source>
        <dbReference type="EMBL" id="ACR68266.1"/>
    </source>
</evidence>
<organism evidence="2 3">
    <name type="scientific">Edwardsiella ictaluri (strain 93-146)</name>
    <dbReference type="NCBI Taxonomy" id="634503"/>
    <lineage>
        <taxon>Bacteria</taxon>
        <taxon>Pseudomonadati</taxon>
        <taxon>Pseudomonadota</taxon>
        <taxon>Gammaproteobacteria</taxon>
        <taxon>Enterobacterales</taxon>
        <taxon>Hafniaceae</taxon>
        <taxon>Edwardsiella</taxon>
    </lineage>
</organism>
<proteinExistence type="predicted"/>
<keyword evidence="1" id="KW-0812">Transmembrane</keyword>
<dbReference type="HOGENOM" id="CLU_3061062_0_0_6"/>
<name>C5BCH2_EDWI9</name>
<feature type="transmembrane region" description="Helical" evidence="1">
    <location>
        <begin position="16"/>
        <end position="46"/>
    </location>
</feature>
<protein>
    <submittedName>
        <fullName evidence="2">Uncharacterized protein</fullName>
    </submittedName>
</protein>
<accession>C5BCH2</accession>
<dbReference type="KEGG" id="eic:NT01EI_1054"/>
<sequence>MNCCSRINQRQAERIFYLYAIKIMFIKVNIIGGVGGCQAIFSVAWAGGISLDR</sequence>
<evidence type="ECO:0000313" key="3">
    <source>
        <dbReference type="Proteomes" id="UP000001485"/>
    </source>
</evidence>
<reference evidence="3" key="1">
    <citation type="submission" date="2009-03" db="EMBL/GenBank/DDBJ databases">
        <title>Complete genome sequence of Edwardsiella ictaluri 93-146.</title>
        <authorList>
            <person name="Williams M.L."/>
            <person name="Gillaspy A.F."/>
            <person name="Dyer D.W."/>
            <person name="Thune R.L."/>
            <person name="Waldbieser G.C."/>
            <person name="Schuster S.C."/>
            <person name="Gipson J."/>
            <person name="Zaitshik J."/>
            <person name="Landry C."/>
            <person name="Lawrence M.L."/>
        </authorList>
    </citation>
    <scope>NUCLEOTIDE SEQUENCE [LARGE SCALE GENOMIC DNA]</scope>
    <source>
        <strain evidence="3">93-146</strain>
    </source>
</reference>
<dbReference type="AlphaFoldDB" id="C5BCH2"/>
<keyword evidence="1" id="KW-1133">Transmembrane helix</keyword>
<dbReference type="Proteomes" id="UP000001485">
    <property type="component" value="Chromosome"/>
</dbReference>
<keyword evidence="1" id="KW-0472">Membrane</keyword>
<gene>
    <name evidence="2" type="ordered locus">NT01EI_1054</name>
</gene>
<evidence type="ECO:0000256" key="1">
    <source>
        <dbReference type="SAM" id="Phobius"/>
    </source>
</evidence>
<dbReference type="EMBL" id="CP001600">
    <property type="protein sequence ID" value="ACR68266.1"/>
    <property type="molecule type" value="Genomic_DNA"/>
</dbReference>
<reference evidence="2 3" key="2">
    <citation type="journal article" date="2012" name="J. Bacteriol.">
        <title>Genome Sequence of Edwardsiella ictaluri 93-146, a Strain Associated with a Natural Channel Catfish Outbreak of Enteric Septicemia of Catfish.</title>
        <authorList>
            <person name="Williams M.L."/>
            <person name="Gillaspy A.F."/>
            <person name="Dyer D.W."/>
            <person name="Thune R.L."/>
            <person name="Waldbieser G.C."/>
            <person name="Schuster S.C."/>
            <person name="Gipson J."/>
            <person name="Zaitshik J."/>
            <person name="Landry C."/>
            <person name="Banes M.M."/>
            <person name="Lawrence M.L."/>
        </authorList>
    </citation>
    <scope>NUCLEOTIDE SEQUENCE [LARGE SCALE GENOMIC DNA]</scope>
    <source>
        <strain evidence="2 3">93-146</strain>
    </source>
</reference>